<name>A0AAD8E1Q4_DIPPU</name>
<sequence length="147" mass="16359">MIYFLNTIFVTAYPSENPMIEGILSTYSIGDYVSANCTSGKSNPLANLTWYINEVKLGKQADSWVWEYPPSPEESDSQGLHTKTVGLQFQVLNTHLVNHGGFSPKVEIRCTSIVGESVRHMSVYPKLVRALTSNKLAQERNFNSAGE</sequence>
<dbReference type="Gene3D" id="2.60.40.10">
    <property type="entry name" value="Immunoglobulins"/>
    <property type="match status" value="1"/>
</dbReference>
<dbReference type="Proteomes" id="UP001233999">
    <property type="component" value="Unassembled WGS sequence"/>
</dbReference>
<protein>
    <recommendedName>
        <fullName evidence="3">CD80-like immunoglobulin C2-set domain-containing protein</fullName>
    </recommendedName>
</protein>
<dbReference type="PANTHER" id="PTHR21261">
    <property type="entry name" value="BEAT PROTEIN"/>
    <property type="match status" value="1"/>
</dbReference>
<reference evidence="1" key="1">
    <citation type="journal article" date="2023" name="IScience">
        <title>Live-bearing cockroach genome reveals convergent evolutionary mechanisms linked to viviparity in insects and beyond.</title>
        <authorList>
            <person name="Fouks B."/>
            <person name="Harrison M.C."/>
            <person name="Mikhailova A.A."/>
            <person name="Marchal E."/>
            <person name="English S."/>
            <person name="Carruthers M."/>
            <person name="Jennings E.C."/>
            <person name="Chiamaka E.L."/>
            <person name="Frigard R.A."/>
            <person name="Pippel M."/>
            <person name="Attardo G.M."/>
            <person name="Benoit J.B."/>
            <person name="Bornberg-Bauer E."/>
            <person name="Tobe S.S."/>
        </authorList>
    </citation>
    <scope>NUCLEOTIDE SEQUENCE</scope>
    <source>
        <strain evidence="1">Stay&amp;Tobe</strain>
    </source>
</reference>
<reference evidence="1" key="2">
    <citation type="submission" date="2023-05" db="EMBL/GenBank/DDBJ databases">
        <authorList>
            <person name="Fouks B."/>
        </authorList>
    </citation>
    <scope>NUCLEOTIDE SEQUENCE</scope>
    <source>
        <strain evidence="1">Stay&amp;Tobe</strain>
        <tissue evidence="1">Testes</tissue>
    </source>
</reference>
<accession>A0AAD8E1Q4</accession>
<gene>
    <name evidence="1" type="ORF">L9F63_008492</name>
</gene>
<evidence type="ECO:0000313" key="2">
    <source>
        <dbReference type="Proteomes" id="UP001233999"/>
    </source>
</evidence>
<proteinExistence type="predicted"/>
<keyword evidence="2" id="KW-1185">Reference proteome</keyword>
<dbReference type="PANTHER" id="PTHR21261:SF15">
    <property type="entry name" value="BEATEN PATH IIIA, ISOFORM D-RELATED"/>
    <property type="match status" value="1"/>
</dbReference>
<evidence type="ECO:0008006" key="3">
    <source>
        <dbReference type="Google" id="ProtNLM"/>
    </source>
</evidence>
<comment type="caution">
    <text evidence="1">The sequence shown here is derived from an EMBL/GenBank/DDBJ whole genome shotgun (WGS) entry which is preliminary data.</text>
</comment>
<dbReference type="AlphaFoldDB" id="A0AAD8E1Q4"/>
<dbReference type="InterPro" id="IPR013783">
    <property type="entry name" value="Ig-like_fold"/>
</dbReference>
<dbReference type="EMBL" id="JASPKZ010010655">
    <property type="protein sequence ID" value="KAJ9574078.1"/>
    <property type="molecule type" value="Genomic_DNA"/>
</dbReference>
<organism evidence="1 2">
    <name type="scientific">Diploptera punctata</name>
    <name type="common">Pacific beetle cockroach</name>
    <dbReference type="NCBI Taxonomy" id="6984"/>
    <lineage>
        <taxon>Eukaryota</taxon>
        <taxon>Metazoa</taxon>
        <taxon>Ecdysozoa</taxon>
        <taxon>Arthropoda</taxon>
        <taxon>Hexapoda</taxon>
        <taxon>Insecta</taxon>
        <taxon>Pterygota</taxon>
        <taxon>Neoptera</taxon>
        <taxon>Polyneoptera</taxon>
        <taxon>Dictyoptera</taxon>
        <taxon>Blattodea</taxon>
        <taxon>Blaberoidea</taxon>
        <taxon>Blaberidae</taxon>
        <taxon>Diplopterinae</taxon>
        <taxon>Diploptera</taxon>
    </lineage>
</organism>
<evidence type="ECO:0000313" key="1">
    <source>
        <dbReference type="EMBL" id="KAJ9574078.1"/>
    </source>
</evidence>